<accession>G3VA42</accession>
<keyword evidence="12 19" id="KW-1133">Transmembrane helix</keyword>
<evidence type="ECO:0000256" key="3">
    <source>
        <dbReference type="ARBA" id="ARBA00004673"/>
    </source>
</evidence>
<reference evidence="21" key="3">
    <citation type="submission" date="2025-09" db="UniProtKB">
        <authorList>
            <consortium name="Ensembl"/>
        </authorList>
    </citation>
    <scope>IDENTIFICATION</scope>
</reference>
<dbReference type="GeneTree" id="ENSGT01150000286994"/>
<dbReference type="InterPro" id="IPR032942">
    <property type="entry name" value="BPI/LBP/Plunc"/>
</dbReference>
<dbReference type="SUPFAM" id="SSF81406">
    <property type="entry name" value="Mitochondrial cytochrome c oxidase subunit IV"/>
    <property type="match status" value="1"/>
</dbReference>
<dbReference type="Pfam" id="PF01273">
    <property type="entry name" value="LBP_BPI_CETP"/>
    <property type="match status" value="1"/>
</dbReference>
<sequence>MGQENELQLVLSYRIQLQNISLGGSSVDFVPDSKLSLSLGPADVEIHANWSMRVSFIRDKAKIKLSLRGMMLNVVVEVSRNASKLSVSLGNCSFHTEHVDVTLSGGISWLYKGFTRTASDSIRQKLDSTMCKEIGKSVGSLERILQNIPEYSHISSFIYLDHSIEATPLITEQSIEVAFKGDFYNPAGHQEDPDSPAPFSLPEQNDRMLLLGVSEFVPNSAALVYYRAGALSWNLTDDSKIPEHFPIRLNTQSFAPFAPELQKRFPNTPMALKIFARLPPRLHTQVGSLQLLFPGAVQAFVRPNGSSEVPVFLLHADTNVTAQIFVSGKNISVNLTLTNCNLTLAHSEVGAFSVNKLETLLNTSLKTVILPQINRKLNEGYPLPTLFKISLKDVVINIQEMLVLPRSSWVPLVRRGGFGVQSIRQAHGSGDTACSRKMPPYTKYHAERNYPMPDEPFCSELSPQQRALKEKEKGSWKQLTEAEKVALYRIQFHQTFAEMNRPSNEWKTVLGGVFFFFGFTGLLIWWQRLYVFREKPITLSEDWKSKQLQRVLDMKGNPIQGLASRWDYAQKEWKK</sequence>
<evidence type="ECO:0000256" key="18">
    <source>
        <dbReference type="RuleBase" id="RU369039"/>
    </source>
</evidence>
<comment type="domain">
    <text evidence="18">The N- and C-terminal barrels adopt an identical fold despite having only 13% of conserved residues.</text>
</comment>
<evidence type="ECO:0000256" key="19">
    <source>
        <dbReference type="SAM" id="Phobius"/>
    </source>
</evidence>
<dbReference type="InParanoid" id="G3VA42"/>
<evidence type="ECO:0000256" key="5">
    <source>
        <dbReference type="ARBA" id="ARBA00008135"/>
    </source>
</evidence>
<dbReference type="InterPro" id="IPR017943">
    <property type="entry name" value="Bactericidal_perm-incr_a/b_dom"/>
</dbReference>
<dbReference type="InterPro" id="IPR017942">
    <property type="entry name" value="Lipid-bd_serum_glycop_N"/>
</dbReference>
<keyword evidence="18" id="KW-0325">Glycoprotein</keyword>
<dbReference type="Gene3D" id="3.15.20.10">
    <property type="entry name" value="Bactericidal permeability-increasing protein, domain 2"/>
    <property type="match status" value="1"/>
</dbReference>
<keyword evidence="14" id="KW-0496">Mitochondrion</keyword>
<evidence type="ECO:0000256" key="4">
    <source>
        <dbReference type="ARBA" id="ARBA00007292"/>
    </source>
</evidence>
<comment type="similarity">
    <text evidence="4">Belongs to the BPI/LBP/Plunc superfamily. BPI/LBP family.</text>
</comment>
<gene>
    <name evidence="21" type="primary">LOC100922691</name>
</gene>
<keyword evidence="15 19" id="KW-0472">Membrane</keyword>
<dbReference type="UniPathway" id="UPA00705"/>
<keyword evidence="11 18" id="KW-0391">Immunity</keyword>
<dbReference type="Pfam" id="PF02936">
    <property type="entry name" value="COX4"/>
    <property type="match status" value="1"/>
</dbReference>
<keyword evidence="8 18" id="KW-0399">Innate immunity</keyword>
<evidence type="ECO:0000256" key="7">
    <source>
        <dbReference type="ARBA" id="ARBA00022529"/>
    </source>
</evidence>
<evidence type="ECO:0000256" key="8">
    <source>
        <dbReference type="ARBA" id="ARBA00022588"/>
    </source>
</evidence>
<comment type="subcellular location">
    <subcellularLocation>
        <location evidence="1">Cytoplasmic granule membrane</location>
    </subcellularLocation>
    <subcellularLocation>
        <location evidence="2">Mitochondrion inner membrane</location>
        <topology evidence="2">Single-pass membrane protein</topology>
    </subcellularLocation>
    <subcellularLocation>
        <location evidence="18">Secreted</location>
    </subcellularLocation>
</comment>
<feature type="domain" description="Lipid-binding serum glycoprotein C-terminal" evidence="20">
    <location>
        <begin position="203"/>
        <end position="406"/>
    </location>
</feature>
<evidence type="ECO:0000256" key="2">
    <source>
        <dbReference type="ARBA" id="ARBA00004434"/>
    </source>
</evidence>
<evidence type="ECO:0000256" key="14">
    <source>
        <dbReference type="ARBA" id="ARBA00023128"/>
    </source>
</evidence>
<keyword evidence="18" id="KW-0732">Signal</keyword>
<dbReference type="PANTHER" id="PTHR10504">
    <property type="entry name" value="BACTERICIDAL PERMEABILITY-INCREASING BPI PROTEIN-RELATED"/>
    <property type="match status" value="1"/>
</dbReference>
<dbReference type="SMART" id="SM00329">
    <property type="entry name" value="BPI2"/>
    <property type="match status" value="1"/>
</dbReference>
<dbReference type="GO" id="GO:0031663">
    <property type="term" value="P:lipopolysaccharide-mediated signaling pathway"/>
    <property type="evidence" value="ECO:0007669"/>
    <property type="project" value="TreeGrafter"/>
</dbReference>
<evidence type="ECO:0000256" key="17">
    <source>
        <dbReference type="ARBA" id="ARBA00025943"/>
    </source>
</evidence>
<dbReference type="Pfam" id="PF02886">
    <property type="entry name" value="LBP_BPI_CETP_C"/>
    <property type="match status" value="1"/>
</dbReference>
<comment type="similarity">
    <text evidence="5">Belongs to the cytochrome c oxidase IV family.</text>
</comment>
<dbReference type="GO" id="GO:0001530">
    <property type="term" value="F:lipopolysaccharide binding"/>
    <property type="evidence" value="ECO:0007669"/>
    <property type="project" value="TreeGrafter"/>
</dbReference>
<dbReference type="GO" id="GO:0006123">
    <property type="term" value="P:mitochondrial electron transport, cytochrome c to oxygen"/>
    <property type="evidence" value="ECO:0007669"/>
    <property type="project" value="InterPro"/>
</dbReference>
<evidence type="ECO:0000256" key="13">
    <source>
        <dbReference type="ARBA" id="ARBA00023022"/>
    </source>
</evidence>
<evidence type="ECO:0000256" key="11">
    <source>
        <dbReference type="ARBA" id="ARBA00022859"/>
    </source>
</evidence>
<evidence type="ECO:0000313" key="21">
    <source>
        <dbReference type="Ensembl" id="ENSSHAP00000000046.2"/>
    </source>
</evidence>
<comment type="domain">
    <text evidence="18">The N-terminal region may be exposed to the interior of the granule, whereas the C-terminal portion may be embedded in the membrane. During phagocytosis and degranulation, proteases may be released and activated and cleave BPI at the junction of the N- and C-terminal portions of the molecule, providing controlled release of the N-terminal antibacterial fragment when bacteria are ingested.</text>
</comment>
<dbReference type="CDD" id="cd00922">
    <property type="entry name" value="Cyt_c_Oxidase_IV"/>
    <property type="match status" value="1"/>
</dbReference>
<evidence type="ECO:0000256" key="16">
    <source>
        <dbReference type="ARBA" id="ARBA00023157"/>
    </source>
</evidence>
<dbReference type="Ensembl" id="ENSSHAT00000000048.2">
    <property type="protein sequence ID" value="ENSSHAP00000000046.2"/>
    <property type="gene ID" value="ENSSHAG00000000043.2"/>
</dbReference>
<dbReference type="Proteomes" id="UP000007648">
    <property type="component" value="Unassembled WGS sequence"/>
</dbReference>
<dbReference type="GO" id="GO:0032720">
    <property type="term" value="P:negative regulation of tumor necrosis factor production"/>
    <property type="evidence" value="ECO:0007669"/>
    <property type="project" value="TreeGrafter"/>
</dbReference>
<dbReference type="Gene3D" id="1.10.442.10">
    <property type="entry name" value="Cytochrome c oxidase subunit IV"/>
    <property type="match status" value="1"/>
</dbReference>
<evidence type="ECO:0000256" key="6">
    <source>
        <dbReference type="ARBA" id="ARBA00017827"/>
    </source>
</evidence>
<feature type="transmembrane region" description="Helical" evidence="19">
    <location>
        <begin position="506"/>
        <end position="526"/>
    </location>
</feature>
<dbReference type="InterPro" id="IPR001124">
    <property type="entry name" value="Lipid-bd_serum_glycop_C"/>
</dbReference>
<dbReference type="HOGENOM" id="CLU_028970_3_2_1"/>
<dbReference type="GO" id="GO:0032717">
    <property type="term" value="P:negative regulation of interleukin-8 production"/>
    <property type="evidence" value="ECO:0007669"/>
    <property type="project" value="TreeGrafter"/>
</dbReference>
<evidence type="ECO:0000256" key="12">
    <source>
        <dbReference type="ARBA" id="ARBA00022989"/>
    </source>
</evidence>
<proteinExistence type="inferred from homology"/>
<dbReference type="PANTHER" id="PTHR10504:SF84">
    <property type="entry name" value="BACTERICIDAL PERMEABILITY-INCREASING PROTEIN"/>
    <property type="match status" value="1"/>
</dbReference>
<comment type="function">
    <text evidence="18">The cytotoxic action of BPI is limited to many species of Gram-negative bacteria; this specificity may be explained by a strong affinity of the very basic N-terminal half for the negatively charged lipopolysaccharides that are unique to the Gram-negative bacterial outer envelope.</text>
</comment>
<evidence type="ECO:0000256" key="9">
    <source>
        <dbReference type="ARBA" id="ARBA00022692"/>
    </source>
</evidence>
<keyword evidence="18" id="KW-0964">Secreted</keyword>
<comment type="subunit">
    <text evidence="17 18">Monomer. Homodimer; disulfide-linked.</text>
</comment>
<dbReference type="InterPro" id="IPR036639">
    <property type="entry name" value="Cyt_c_oxidase_su4_sf"/>
</dbReference>
<dbReference type="FunFam" id="1.10.442.10:FF:000001">
    <property type="entry name" value="Cytochrome c oxidase subunit 4 isoform 1"/>
    <property type="match status" value="1"/>
</dbReference>
<evidence type="ECO:0000259" key="20">
    <source>
        <dbReference type="SMART" id="SM00329"/>
    </source>
</evidence>
<dbReference type="AlphaFoldDB" id="G3VA42"/>
<dbReference type="GO" id="GO:0005743">
    <property type="term" value="C:mitochondrial inner membrane"/>
    <property type="evidence" value="ECO:0007669"/>
    <property type="project" value="UniProtKB-SubCell"/>
</dbReference>
<evidence type="ECO:0000256" key="15">
    <source>
        <dbReference type="ARBA" id="ARBA00023136"/>
    </source>
</evidence>
<dbReference type="FunFam" id="3.15.20.10:FF:000001">
    <property type="entry name" value="Phospholipid transfer protein"/>
    <property type="match status" value="1"/>
</dbReference>
<keyword evidence="10" id="KW-0999">Mitochondrion inner membrane</keyword>
<dbReference type="GO" id="GO:0050829">
    <property type="term" value="P:defense response to Gram-negative bacterium"/>
    <property type="evidence" value="ECO:0007669"/>
    <property type="project" value="UniProtKB-UniRule"/>
</dbReference>
<dbReference type="SUPFAM" id="SSF55394">
    <property type="entry name" value="Bactericidal permeability-increasing protein, BPI"/>
    <property type="match status" value="2"/>
</dbReference>
<reference evidence="21 22" key="1">
    <citation type="journal article" date="2011" name="Proc. Natl. Acad. Sci. U.S.A.">
        <title>Genetic diversity and population structure of the endangered marsupial Sarcophilus harrisii (Tasmanian devil).</title>
        <authorList>
            <person name="Miller W."/>
            <person name="Hayes V.M."/>
            <person name="Ratan A."/>
            <person name="Petersen D.C."/>
            <person name="Wittekindt N.E."/>
            <person name="Miller J."/>
            <person name="Walenz B."/>
            <person name="Knight J."/>
            <person name="Qi J."/>
            <person name="Zhao F."/>
            <person name="Wang Q."/>
            <person name="Bedoya-Reina O.C."/>
            <person name="Katiyar N."/>
            <person name="Tomsho L.P."/>
            <person name="Kasson L.M."/>
            <person name="Hardie R.A."/>
            <person name="Woodbridge P."/>
            <person name="Tindall E.A."/>
            <person name="Bertelsen M.F."/>
            <person name="Dixon D."/>
            <person name="Pyecroft S."/>
            <person name="Helgen K.M."/>
            <person name="Lesk A.M."/>
            <person name="Pringle T.H."/>
            <person name="Patterson N."/>
            <person name="Zhang Y."/>
            <person name="Kreiss A."/>
            <person name="Woods G.M."/>
            <person name="Jones M.E."/>
            <person name="Schuster S.C."/>
        </authorList>
    </citation>
    <scope>NUCLEOTIDE SEQUENCE [LARGE SCALE GENOMIC DNA]</scope>
</reference>
<dbReference type="GO" id="GO:0045277">
    <property type="term" value="C:respiratory chain complex IV"/>
    <property type="evidence" value="ECO:0007669"/>
    <property type="project" value="InterPro"/>
</dbReference>
<evidence type="ECO:0000256" key="10">
    <source>
        <dbReference type="ARBA" id="ARBA00022792"/>
    </source>
</evidence>
<dbReference type="InterPro" id="IPR004203">
    <property type="entry name" value="Cyt_c_oxidase_su4_fam"/>
</dbReference>
<name>G3VA42_SARHA</name>
<evidence type="ECO:0000313" key="22">
    <source>
        <dbReference type="Proteomes" id="UP000007648"/>
    </source>
</evidence>
<protein>
    <recommendedName>
        <fullName evidence="6 18">Bactericidal permeability-increasing protein</fullName>
        <shortName evidence="18">BPI</shortName>
    </recommendedName>
</protein>
<keyword evidence="7 18" id="KW-0929">Antimicrobial</keyword>
<dbReference type="Gene3D" id="3.15.10.10">
    <property type="entry name" value="Bactericidal permeability-increasing protein, domain 1"/>
    <property type="match status" value="1"/>
</dbReference>
<organism evidence="21 22">
    <name type="scientific">Sarcophilus harrisii</name>
    <name type="common">Tasmanian devil</name>
    <name type="synonym">Sarcophilus laniarius</name>
    <dbReference type="NCBI Taxonomy" id="9305"/>
    <lineage>
        <taxon>Eukaryota</taxon>
        <taxon>Metazoa</taxon>
        <taxon>Chordata</taxon>
        <taxon>Craniata</taxon>
        <taxon>Vertebrata</taxon>
        <taxon>Euteleostomi</taxon>
        <taxon>Mammalia</taxon>
        <taxon>Metatheria</taxon>
        <taxon>Dasyuromorphia</taxon>
        <taxon>Dasyuridae</taxon>
        <taxon>Sarcophilus</taxon>
    </lineage>
</organism>
<keyword evidence="13 18" id="KW-0044">Antibiotic</keyword>
<keyword evidence="22" id="KW-1185">Reference proteome</keyword>
<dbReference type="GO" id="GO:0032715">
    <property type="term" value="P:negative regulation of interleukin-6 production"/>
    <property type="evidence" value="ECO:0007669"/>
    <property type="project" value="TreeGrafter"/>
</dbReference>
<dbReference type="InterPro" id="IPR013288">
    <property type="entry name" value="Cyt_c_oxidase_su4"/>
</dbReference>
<dbReference type="PRINTS" id="PR01873">
    <property type="entry name" value="CYTCOXIDASE4"/>
</dbReference>
<dbReference type="GO" id="GO:0043031">
    <property type="term" value="P:negative regulation of macrophage activation"/>
    <property type="evidence" value="ECO:0007669"/>
    <property type="project" value="TreeGrafter"/>
</dbReference>
<comment type="pathway">
    <text evidence="3">Energy metabolism; oxidative phosphorylation.</text>
</comment>
<dbReference type="GO" id="GO:0005615">
    <property type="term" value="C:extracellular space"/>
    <property type="evidence" value="ECO:0007669"/>
    <property type="project" value="UniProtKB-UniRule"/>
</dbReference>
<keyword evidence="9 19" id="KW-0812">Transmembrane</keyword>
<evidence type="ECO:0000256" key="1">
    <source>
        <dbReference type="ARBA" id="ARBA00004197"/>
    </source>
</evidence>
<keyword evidence="16 18" id="KW-1015">Disulfide bond</keyword>
<reference evidence="21" key="2">
    <citation type="submission" date="2025-08" db="UniProtKB">
        <authorList>
            <consortium name="Ensembl"/>
        </authorList>
    </citation>
    <scope>IDENTIFICATION</scope>
</reference>
<dbReference type="GO" id="GO:0045087">
    <property type="term" value="P:innate immune response"/>
    <property type="evidence" value="ECO:0007669"/>
    <property type="project" value="UniProtKB-UniRule"/>
</dbReference>